<organism evidence="3 4">
    <name type="scientific">Cadophora malorum</name>
    <dbReference type="NCBI Taxonomy" id="108018"/>
    <lineage>
        <taxon>Eukaryota</taxon>
        <taxon>Fungi</taxon>
        <taxon>Dikarya</taxon>
        <taxon>Ascomycota</taxon>
        <taxon>Pezizomycotina</taxon>
        <taxon>Leotiomycetes</taxon>
        <taxon>Helotiales</taxon>
        <taxon>Ploettnerulaceae</taxon>
        <taxon>Cadophora</taxon>
    </lineage>
</organism>
<evidence type="ECO:0000256" key="1">
    <source>
        <dbReference type="SAM" id="Coils"/>
    </source>
</evidence>
<protein>
    <submittedName>
        <fullName evidence="3">Uncharacterized protein</fullName>
    </submittedName>
</protein>
<keyword evidence="4" id="KW-1185">Reference proteome</keyword>
<name>A0A8H7W7U9_9HELO</name>
<dbReference type="EMBL" id="JAFJYH010000125">
    <property type="protein sequence ID" value="KAG4418557.1"/>
    <property type="molecule type" value="Genomic_DNA"/>
</dbReference>
<evidence type="ECO:0000313" key="4">
    <source>
        <dbReference type="Proteomes" id="UP000664132"/>
    </source>
</evidence>
<dbReference type="AlphaFoldDB" id="A0A8H7W7U9"/>
<feature type="coiled-coil region" evidence="1">
    <location>
        <begin position="429"/>
        <end position="456"/>
    </location>
</feature>
<accession>A0A8H7W7U9</accession>
<feature type="compositionally biased region" description="Acidic residues" evidence="2">
    <location>
        <begin position="204"/>
        <end position="224"/>
    </location>
</feature>
<feature type="compositionally biased region" description="Basic and acidic residues" evidence="2">
    <location>
        <begin position="172"/>
        <end position="183"/>
    </location>
</feature>
<feature type="region of interest" description="Disordered" evidence="2">
    <location>
        <begin position="164"/>
        <end position="224"/>
    </location>
</feature>
<keyword evidence="1" id="KW-0175">Coiled coil</keyword>
<dbReference type="OrthoDB" id="5327951at2759"/>
<comment type="caution">
    <text evidence="3">The sequence shown here is derived from an EMBL/GenBank/DDBJ whole genome shotgun (WGS) entry which is preliminary data.</text>
</comment>
<sequence>MDGLSSSQKAKLQEVADGMLKIYHTLARMPYLDPAYIHPGPHDISSLLPLYQSLKLSPSIIYLYSILPYIDDDEAGLETFFQGGRFADFRKEEHVEEGRNPLYDDLEDEDEDMKGGMRPWMTPLSLLGNHRSVIIYDAKKHCIGIIDHESCGSTDKNIGLGYFQPARSGSNYHDDSTRDKGESEGFMEVESEDLDKSQSGVTDQDNEEMDDEGGEDEEWEDVDDDDVVAESENDEKGIYDSMASRHAPDVLRDIAKWFEDLAEIPERAGVDSDVNREIYQKNKWPTSDFDVNTLLVDQARAEAAASAKYESEEPIREASKYQGWIKDEDAAVMRSFRDAVKNARGEDELWLAKWELWKAEELNSRMRRRLRDAGTKRELEFPDGKYAKEAELIFGEVSGLYEGMWARRRDLMDLQKDMKEKEDNGKSVSPALQTKIRQAEKDLKVYEKAYEAARADAERLFPGRSFIFGRGIETLGLDLDARIAGLVPSVEDTQQQLESVREWMSKLPDTAVLARQATEDELLSLQSYLEVYNGQLRGCTEALEKLDGKPAQSPD</sequence>
<proteinExistence type="predicted"/>
<dbReference type="Proteomes" id="UP000664132">
    <property type="component" value="Unassembled WGS sequence"/>
</dbReference>
<reference evidence="3" key="1">
    <citation type="submission" date="2021-02" db="EMBL/GenBank/DDBJ databases">
        <title>Genome sequence Cadophora malorum strain M34.</title>
        <authorList>
            <person name="Stefanovic E."/>
            <person name="Vu D."/>
            <person name="Scully C."/>
            <person name="Dijksterhuis J."/>
            <person name="Roader J."/>
            <person name="Houbraken J."/>
        </authorList>
    </citation>
    <scope>NUCLEOTIDE SEQUENCE</scope>
    <source>
        <strain evidence="3">M34</strain>
    </source>
</reference>
<evidence type="ECO:0000256" key="2">
    <source>
        <dbReference type="SAM" id="MobiDB-lite"/>
    </source>
</evidence>
<evidence type="ECO:0000313" key="3">
    <source>
        <dbReference type="EMBL" id="KAG4418557.1"/>
    </source>
</evidence>
<gene>
    <name evidence="3" type="ORF">IFR04_008268</name>
</gene>